<protein>
    <submittedName>
        <fullName evidence="1 2">Uncharacterized protein</fullName>
    </submittedName>
</protein>
<reference evidence="1 2" key="1">
    <citation type="journal article" date="2010" name="Nature">
        <title>Genome sequencing and analysis of the model grass Brachypodium distachyon.</title>
        <authorList>
            <consortium name="International Brachypodium Initiative"/>
        </authorList>
    </citation>
    <scope>NUCLEOTIDE SEQUENCE [LARGE SCALE GENOMIC DNA]</scope>
    <source>
        <strain evidence="1 2">Bd21</strain>
    </source>
</reference>
<reference evidence="1" key="2">
    <citation type="submission" date="2017-06" db="EMBL/GenBank/DDBJ databases">
        <title>WGS assembly of Brachypodium distachyon.</title>
        <authorList>
            <consortium name="The International Brachypodium Initiative"/>
            <person name="Lucas S."/>
            <person name="Harmon-Smith M."/>
            <person name="Lail K."/>
            <person name="Tice H."/>
            <person name="Grimwood J."/>
            <person name="Bruce D."/>
            <person name="Barry K."/>
            <person name="Shu S."/>
            <person name="Lindquist E."/>
            <person name="Wang M."/>
            <person name="Pitluck S."/>
            <person name="Vogel J.P."/>
            <person name="Garvin D.F."/>
            <person name="Mockler T.C."/>
            <person name="Schmutz J."/>
            <person name="Rokhsar D."/>
            <person name="Bevan M.W."/>
        </authorList>
    </citation>
    <scope>NUCLEOTIDE SEQUENCE</scope>
    <source>
        <strain evidence="1">Bd21</strain>
    </source>
</reference>
<gene>
    <name evidence="1" type="ORF">BRADI_1g41173v3</name>
</gene>
<name>A0A2K2DNP4_BRADI</name>
<dbReference type="AlphaFoldDB" id="A0A2K2DNP4"/>
<evidence type="ECO:0000313" key="1">
    <source>
        <dbReference type="EMBL" id="PNT75901.1"/>
    </source>
</evidence>
<organism evidence="1">
    <name type="scientific">Brachypodium distachyon</name>
    <name type="common">Purple false brome</name>
    <name type="synonym">Trachynia distachya</name>
    <dbReference type="NCBI Taxonomy" id="15368"/>
    <lineage>
        <taxon>Eukaryota</taxon>
        <taxon>Viridiplantae</taxon>
        <taxon>Streptophyta</taxon>
        <taxon>Embryophyta</taxon>
        <taxon>Tracheophyta</taxon>
        <taxon>Spermatophyta</taxon>
        <taxon>Magnoliopsida</taxon>
        <taxon>Liliopsida</taxon>
        <taxon>Poales</taxon>
        <taxon>Poaceae</taxon>
        <taxon>BOP clade</taxon>
        <taxon>Pooideae</taxon>
        <taxon>Stipodae</taxon>
        <taxon>Brachypodieae</taxon>
        <taxon>Brachypodium</taxon>
    </lineage>
</organism>
<evidence type="ECO:0000313" key="2">
    <source>
        <dbReference type="EnsemblPlants" id="PNT75901"/>
    </source>
</evidence>
<keyword evidence="3" id="KW-1185">Reference proteome</keyword>
<reference evidence="2" key="3">
    <citation type="submission" date="2018-08" db="UniProtKB">
        <authorList>
            <consortium name="EnsemblPlants"/>
        </authorList>
    </citation>
    <scope>IDENTIFICATION</scope>
    <source>
        <strain evidence="2">cv. Bd21</strain>
    </source>
</reference>
<dbReference type="Gramene" id="PNT75901">
    <property type="protein sequence ID" value="PNT75901"/>
    <property type="gene ID" value="BRADI_1g41173v3"/>
</dbReference>
<evidence type="ECO:0000313" key="3">
    <source>
        <dbReference type="Proteomes" id="UP000008810"/>
    </source>
</evidence>
<dbReference type="Proteomes" id="UP000008810">
    <property type="component" value="Chromosome 1"/>
</dbReference>
<accession>A0A2K2DNP4</accession>
<dbReference type="EnsemblPlants" id="PNT75901">
    <property type="protein sequence ID" value="PNT75901"/>
    <property type="gene ID" value="BRADI_1g41173v3"/>
</dbReference>
<sequence length="51" mass="5922">MIFTGGWKQLRISFQKVKDPFWSSHKKARHQLPQISQLLITGCTLLSMFTS</sequence>
<dbReference type="EMBL" id="CM000880">
    <property type="protein sequence ID" value="PNT75901.1"/>
    <property type="molecule type" value="Genomic_DNA"/>
</dbReference>
<dbReference type="InParanoid" id="A0A2K2DNP4"/>
<proteinExistence type="predicted"/>